<comment type="caution">
    <text evidence="2">The sequence shown here is derived from an EMBL/GenBank/DDBJ whole genome shotgun (WGS) entry which is preliminary data.</text>
</comment>
<keyword evidence="3" id="KW-1185">Reference proteome</keyword>
<dbReference type="InterPro" id="IPR043781">
    <property type="entry name" value="DUF5723"/>
</dbReference>
<dbReference type="RefSeq" id="WP_345071227.1">
    <property type="nucleotide sequence ID" value="NZ_BAABDJ010000006.1"/>
</dbReference>
<sequence>MPVSLPVGSAALKRSLLVVLLAFPGFSWAQNELSNFTATGRGGVATTFATDYQAIGINPGNLGRVGGAKFAFTIGEFGAGIGSQSITRTQLKKFIYRAGDELSAADKQELARSFTSDNALNLNIDATTFGLSVALPGVGSIAVSNRQRISSHVGLSKNAAEITFLGKDAPIFQNYDIQTSPLISEALAGTELQMAWLNEFNLALGTRVLDLPLVQLSAGAGYRYIQGIGVVDFQVKDGKVDAYGSMSPLFDIDYGALVSNPSFNLRQRADGLQPVGKGHGFDLGLALEAGRKLRLGLALTDVGRMTWEGNLVTANDQRLKRLRSAGVGSYDFFREAAEIFSAGSDSLFQYQPAQSRRADLPTKLRAGAGLRISEYFETGIDVTLPLNQVAGNLTAPFVGLGVDFKPVRWIRFSSGVSAGAGYSVSVPLGVTLTTGFYEAGISTRDAAGLLTSQNPYLSVAAGFLRFRFGKEQ</sequence>
<proteinExistence type="predicted"/>
<evidence type="ECO:0000313" key="2">
    <source>
        <dbReference type="EMBL" id="GAA3999880.1"/>
    </source>
</evidence>
<accession>A0ABP7RNG5</accession>
<organism evidence="2 3">
    <name type="scientific">Hymenobacter fastidiosus</name>
    <dbReference type="NCBI Taxonomy" id="486264"/>
    <lineage>
        <taxon>Bacteria</taxon>
        <taxon>Pseudomonadati</taxon>
        <taxon>Bacteroidota</taxon>
        <taxon>Cytophagia</taxon>
        <taxon>Cytophagales</taxon>
        <taxon>Hymenobacteraceae</taxon>
        <taxon>Hymenobacter</taxon>
    </lineage>
</organism>
<feature type="domain" description="DUF5723" evidence="1">
    <location>
        <begin position="74"/>
        <end position="435"/>
    </location>
</feature>
<protein>
    <recommendedName>
        <fullName evidence="1">DUF5723 domain-containing protein</fullName>
    </recommendedName>
</protein>
<evidence type="ECO:0000313" key="3">
    <source>
        <dbReference type="Proteomes" id="UP001500567"/>
    </source>
</evidence>
<dbReference type="Proteomes" id="UP001500567">
    <property type="component" value="Unassembled WGS sequence"/>
</dbReference>
<dbReference type="Pfam" id="PF18990">
    <property type="entry name" value="DUF5723"/>
    <property type="match status" value="1"/>
</dbReference>
<gene>
    <name evidence="2" type="ORF">GCM10022408_08600</name>
</gene>
<name>A0ABP7RNG5_9BACT</name>
<reference evidence="3" key="1">
    <citation type="journal article" date="2019" name="Int. J. Syst. Evol. Microbiol.">
        <title>The Global Catalogue of Microorganisms (GCM) 10K type strain sequencing project: providing services to taxonomists for standard genome sequencing and annotation.</title>
        <authorList>
            <consortium name="The Broad Institute Genomics Platform"/>
            <consortium name="The Broad Institute Genome Sequencing Center for Infectious Disease"/>
            <person name="Wu L."/>
            <person name="Ma J."/>
        </authorList>
    </citation>
    <scope>NUCLEOTIDE SEQUENCE [LARGE SCALE GENOMIC DNA]</scope>
    <source>
        <strain evidence="3">JCM 17224</strain>
    </source>
</reference>
<dbReference type="EMBL" id="BAABDJ010000006">
    <property type="protein sequence ID" value="GAA3999880.1"/>
    <property type="molecule type" value="Genomic_DNA"/>
</dbReference>
<dbReference type="Gene3D" id="2.40.160.60">
    <property type="entry name" value="Outer membrane protein transport protein (OMPP1/FadL/TodX)"/>
    <property type="match status" value="1"/>
</dbReference>
<evidence type="ECO:0000259" key="1">
    <source>
        <dbReference type="Pfam" id="PF18990"/>
    </source>
</evidence>